<dbReference type="EMBL" id="MGGZ01000039">
    <property type="protein sequence ID" value="OGM56107.1"/>
    <property type="molecule type" value="Genomic_DNA"/>
</dbReference>
<sequence>MDYKRFTLKNGLKVVVSPMPNLESATLTVWVKTGSRFEDARTNGISHFLEHMVFKGSKKRPTAKEIAEVVDSIGAETNAGTSKDWTNFYIKAHAGHLEKAFDVLSDMILNPILKEEEIEREKGVIIEELAMYEDTPMIRIGDIFEQLIFDKTPLGRDIGGTPNTVKNIMQDDFIRYRKRYYYAENMLLTVAGKVKRNKVVRLAEKYFGELKKGGLEGKETKIKGGQKGSQLKLHSKKKEQAHFILGFRGNPRGYKGRFAEAILSVILGGGMSSRLFTEVRERRGLAYAVKTETQRYQDTGYMGTYAGVDVVRVDEAIKVVLDQHYGLADGRYPISSPELTKAKEYLKGHMALALEDTKGVNEFFGESELFLKKIETPEEVFKAVDKVTIEDVLFEAKKLFVPKKLNLAIIGPYENSERFEKLIK</sequence>
<dbReference type="Pfam" id="PF00675">
    <property type="entry name" value="Peptidase_M16"/>
    <property type="match status" value="1"/>
</dbReference>
<dbReference type="InterPro" id="IPR001431">
    <property type="entry name" value="Pept_M16_Zn_BS"/>
</dbReference>
<dbReference type="STRING" id="1802513.A3E46_01465"/>
<accession>A0A1F8AWK1</accession>
<dbReference type="PANTHER" id="PTHR11851:SF49">
    <property type="entry name" value="MITOCHONDRIAL-PROCESSING PEPTIDASE SUBUNIT ALPHA"/>
    <property type="match status" value="1"/>
</dbReference>
<name>A0A1F8AWK1_9BACT</name>
<protein>
    <recommendedName>
        <fullName evidence="7">Peptidase M16</fullName>
    </recommendedName>
</protein>
<evidence type="ECO:0000256" key="2">
    <source>
        <dbReference type="RuleBase" id="RU004447"/>
    </source>
</evidence>
<dbReference type="InterPro" id="IPR011249">
    <property type="entry name" value="Metalloenz_LuxS/M16"/>
</dbReference>
<comment type="caution">
    <text evidence="5">The sequence shown here is derived from an EMBL/GenBank/DDBJ whole genome shotgun (WGS) entry which is preliminary data.</text>
</comment>
<dbReference type="Pfam" id="PF05193">
    <property type="entry name" value="Peptidase_M16_C"/>
    <property type="match status" value="1"/>
</dbReference>
<dbReference type="PANTHER" id="PTHR11851">
    <property type="entry name" value="METALLOPROTEASE"/>
    <property type="match status" value="1"/>
</dbReference>
<dbReference type="InterPro" id="IPR007863">
    <property type="entry name" value="Peptidase_M16_C"/>
</dbReference>
<evidence type="ECO:0000259" key="4">
    <source>
        <dbReference type="Pfam" id="PF05193"/>
    </source>
</evidence>
<dbReference type="SUPFAM" id="SSF63411">
    <property type="entry name" value="LuxS/MPP-like metallohydrolase"/>
    <property type="match status" value="2"/>
</dbReference>
<dbReference type="GO" id="GO:0004222">
    <property type="term" value="F:metalloendopeptidase activity"/>
    <property type="evidence" value="ECO:0007669"/>
    <property type="project" value="InterPro"/>
</dbReference>
<gene>
    <name evidence="5" type="ORF">A3E46_01465</name>
</gene>
<evidence type="ECO:0000256" key="1">
    <source>
        <dbReference type="ARBA" id="ARBA00007261"/>
    </source>
</evidence>
<dbReference type="InterPro" id="IPR050361">
    <property type="entry name" value="MPP/UQCRC_Complex"/>
</dbReference>
<feature type="domain" description="Peptidase M16 N-terminal" evidence="3">
    <location>
        <begin position="14"/>
        <end position="160"/>
    </location>
</feature>
<dbReference type="AlphaFoldDB" id="A0A1F8AWK1"/>
<evidence type="ECO:0000313" key="5">
    <source>
        <dbReference type="EMBL" id="OGM56107.1"/>
    </source>
</evidence>
<dbReference type="GO" id="GO:0046872">
    <property type="term" value="F:metal ion binding"/>
    <property type="evidence" value="ECO:0007669"/>
    <property type="project" value="InterPro"/>
</dbReference>
<organism evidence="5 6">
    <name type="scientific">Candidatus Woesebacteria bacterium RIFCSPHIGHO2_12_FULL_46_16</name>
    <dbReference type="NCBI Taxonomy" id="1802513"/>
    <lineage>
        <taxon>Bacteria</taxon>
        <taxon>Candidatus Woeseibacteriota</taxon>
    </lineage>
</organism>
<dbReference type="InterPro" id="IPR011765">
    <property type="entry name" value="Pept_M16_N"/>
</dbReference>
<evidence type="ECO:0000313" key="6">
    <source>
        <dbReference type="Proteomes" id="UP000178313"/>
    </source>
</evidence>
<dbReference type="PROSITE" id="PS00143">
    <property type="entry name" value="INSULINASE"/>
    <property type="match status" value="1"/>
</dbReference>
<proteinExistence type="inferred from homology"/>
<feature type="domain" description="Peptidase M16 C-terminal" evidence="4">
    <location>
        <begin position="170"/>
        <end position="344"/>
    </location>
</feature>
<comment type="similarity">
    <text evidence="1 2">Belongs to the peptidase M16 family.</text>
</comment>
<dbReference type="Gene3D" id="3.30.830.10">
    <property type="entry name" value="Metalloenzyme, LuxS/M16 peptidase-like"/>
    <property type="match status" value="2"/>
</dbReference>
<dbReference type="GO" id="GO:0006508">
    <property type="term" value="P:proteolysis"/>
    <property type="evidence" value="ECO:0007669"/>
    <property type="project" value="InterPro"/>
</dbReference>
<dbReference type="Proteomes" id="UP000178313">
    <property type="component" value="Unassembled WGS sequence"/>
</dbReference>
<evidence type="ECO:0000259" key="3">
    <source>
        <dbReference type="Pfam" id="PF00675"/>
    </source>
</evidence>
<evidence type="ECO:0008006" key="7">
    <source>
        <dbReference type="Google" id="ProtNLM"/>
    </source>
</evidence>
<reference evidence="5 6" key="1">
    <citation type="journal article" date="2016" name="Nat. Commun.">
        <title>Thousands of microbial genomes shed light on interconnected biogeochemical processes in an aquifer system.</title>
        <authorList>
            <person name="Anantharaman K."/>
            <person name="Brown C.T."/>
            <person name="Hug L.A."/>
            <person name="Sharon I."/>
            <person name="Castelle C.J."/>
            <person name="Probst A.J."/>
            <person name="Thomas B.C."/>
            <person name="Singh A."/>
            <person name="Wilkins M.J."/>
            <person name="Karaoz U."/>
            <person name="Brodie E.L."/>
            <person name="Williams K.H."/>
            <person name="Hubbard S.S."/>
            <person name="Banfield J.F."/>
        </authorList>
    </citation>
    <scope>NUCLEOTIDE SEQUENCE [LARGE SCALE GENOMIC DNA]</scope>
</reference>